<gene>
    <name evidence="3" type="ORF">C1SCF055_LOCUS44869</name>
</gene>
<dbReference type="EMBL" id="CAMXCT020006811">
    <property type="protein sequence ID" value="CAL1173829.1"/>
    <property type="molecule type" value="Genomic_DNA"/>
</dbReference>
<dbReference type="OrthoDB" id="444218at2759"/>
<dbReference type="PANTHER" id="PTHR36459">
    <property type="entry name" value="ORF"/>
    <property type="match status" value="1"/>
</dbReference>
<feature type="transmembrane region" description="Helical" evidence="1">
    <location>
        <begin position="199"/>
        <end position="221"/>
    </location>
</feature>
<feature type="domain" description="Fatty acid desaturase" evidence="2">
    <location>
        <begin position="92"/>
        <end position="300"/>
    </location>
</feature>
<dbReference type="AlphaFoldDB" id="A0A9P1M5X7"/>
<dbReference type="Proteomes" id="UP001152797">
    <property type="component" value="Unassembled WGS sequence"/>
</dbReference>
<reference evidence="4 5" key="2">
    <citation type="submission" date="2024-05" db="EMBL/GenBank/DDBJ databases">
        <authorList>
            <person name="Chen Y."/>
            <person name="Shah S."/>
            <person name="Dougan E. K."/>
            <person name="Thang M."/>
            <person name="Chan C."/>
        </authorList>
    </citation>
    <scope>NUCLEOTIDE SEQUENCE [LARGE SCALE GENOMIC DNA]</scope>
</reference>
<protein>
    <submittedName>
        <fullName evidence="4">Fatty acid desaturase domain-containing protein</fullName>
    </submittedName>
</protein>
<feature type="transmembrane region" description="Helical" evidence="1">
    <location>
        <begin position="227"/>
        <end position="246"/>
    </location>
</feature>
<sequence>MCKTEEVGVQMLQKLKPAERSDLNEVRNEYLFRTPILSDMLLPLLKDKRDEPMLHLMLNIAEFVIPSVTLNYAVNFAAFPAWVRHLCGVTHVVMMLVLFLERFMLMMHFSSHRTIFHHDALNELQVWLYAPFFGVPTGVYKLHHVIMHHIENNHELDASSTEKFQRDSWAHFFRYWLRFVWGVWLELPMYCVQTKRLEWGVKLVSGLSTYLVLVVLLAKYVNFTATFYIFMLPYVVGMTGLAFGNWSQHIFVNPQDSMSNFGLTYNCIDNAANKRSFNDGYHAIHHTNARLHWSELPKYFIENQDKHIAGGAVTFRGLDFFEVGVYTMTKQLDKLARYYVHLGPEDTKPTLQEIEAKLKSWLVPIEREAKKAQ</sequence>
<dbReference type="GO" id="GO:0006629">
    <property type="term" value="P:lipid metabolic process"/>
    <property type="evidence" value="ECO:0007669"/>
    <property type="project" value="InterPro"/>
</dbReference>
<evidence type="ECO:0000256" key="1">
    <source>
        <dbReference type="SAM" id="Phobius"/>
    </source>
</evidence>
<dbReference type="EMBL" id="CAMXCT030006811">
    <property type="protein sequence ID" value="CAL4807766.1"/>
    <property type="molecule type" value="Genomic_DNA"/>
</dbReference>
<evidence type="ECO:0000313" key="5">
    <source>
        <dbReference type="Proteomes" id="UP001152797"/>
    </source>
</evidence>
<evidence type="ECO:0000259" key="2">
    <source>
        <dbReference type="Pfam" id="PF00487"/>
    </source>
</evidence>
<dbReference type="EMBL" id="CAMXCT010006811">
    <property type="protein sequence ID" value="CAI4020454.1"/>
    <property type="molecule type" value="Genomic_DNA"/>
</dbReference>
<feature type="transmembrane region" description="Helical" evidence="1">
    <location>
        <begin position="56"/>
        <end position="75"/>
    </location>
</feature>
<feature type="transmembrane region" description="Helical" evidence="1">
    <location>
        <begin position="81"/>
        <end position="100"/>
    </location>
</feature>
<evidence type="ECO:0000313" key="4">
    <source>
        <dbReference type="EMBL" id="CAL4807766.1"/>
    </source>
</evidence>
<accession>A0A9P1M5X7</accession>
<dbReference type="InterPro" id="IPR005804">
    <property type="entry name" value="FA_desaturase_dom"/>
</dbReference>
<dbReference type="Pfam" id="PF00487">
    <property type="entry name" value="FA_desaturase"/>
    <property type="match status" value="1"/>
</dbReference>
<keyword evidence="1" id="KW-1133">Transmembrane helix</keyword>
<keyword evidence="1" id="KW-0812">Transmembrane</keyword>
<organism evidence="3">
    <name type="scientific">Cladocopium goreaui</name>
    <dbReference type="NCBI Taxonomy" id="2562237"/>
    <lineage>
        <taxon>Eukaryota</taxon>
        <taxon>Sar</taxon>
        <taxon>Alveolata</taxon>
        <taxon>Dinophyceae</taxon>
        <taxon>Suessiales</taxon>
        <taxon>Symbiodiniaceae</taxon>
        <taxon>Cladocopium</taxon>
    </lineage>
</organism>
<keyword evidence="5" id="KW-1185">Reference proteome</keyword>
<reference evidence="3" key="1">
    <citation type="submission" date="2022-10" db="EMBL/GenBank/DDBJ databases">
        <authorList>
            <person name="Chen Y."/>
            <person name="Dougan E. K."/>
            <person name="Chan C."/>
            <person name="Rhodes N."/>
            <person name="Thang M."/>
        </authorList>
    </citation>
    <scope>NUCLEOTIDE SEQUENCE</scope>
</reference>
<comment type="caution">
    <text evidence="3">The sequence shown here is derived from an EMBL/GenBank/DDBJ whole genome shotgun (WGS) entry which is preliminary data.</text>
</comment>
<keyword evidence="1" id="KW-0472">Membrane</keyword>
<evidence type="ECO:0000313" key="3">
    <source>
        <dbReference type="EMBL" id="CAI4020454.1"/>
    </source>
</evidence>
<name>A0A9P1M5X7_9DINO</name>
<dbReference type="PANTHER" id="PTHR36459:SF1">
    <property type="entry name" value="FATTY ACID DESATURASE DOMAIN-CONTAINING PROTEIN-RELATED"/>
    <property type="match status" value="1"/>
</dbReference>
<proteinExistence type="predicted"/>